<keyword evidence="3 11" id="KW-0347">Helicase</keyword>
<evidence type="ECO:0000259" key="10">
    <source>
        <dbReference type="PROSITE" id="PS51195"/>
    </source>
</evidence>
<evidence type="ECO:0000259" key="9">
    <source>
        <dbReference type="PROSITE" id="PS51194"/>
    </source>
</evidence>
<protein>
    <submittedName>
        <fullName evidence="11">DEAD/DEAH box helicase</fullName>
    </submittedName>
</protein>
<evidence type="ECO:0000313" key="12">
    <source>
        <dbReference type="Proteomes" id="UP001208041"/>
    </source>
</evidence>
<evidence type="ECO:0000256" key="5">
    <source>
        <dbReference type="ARBA" id="ARBA00038437"/>
    </source>
</evidence>
<dbReference type="GO" id="GO:0005829">
    <property type="term" value="C:cytosol"/>
    <property type="evidence" value="ECO:0007669"/>
    <property type="project" value="TreeGrafter"/>
</dbReference>
<dbReference type="SMART" id="SM00487">
    <property type="entry name" value="DEXDc"/>
    <property type="match status" value="1"/>
</dbReference>
<feature type="domain" description="DEAD-box RNA helicase Q" evidence="10">
    <location>
        <begin position="1"/>
        <end position="29"/>
    </location>
</feature>
<feature type="compositionally biased region" description="Basic residues" evidence="7">
    <location>
        <begin position="434"/>
        <end position="447"/>
    </location>
</feature>
<dbReference type="Pfam" id="PF00271">
    <property type="entry name" value="Helicase_C"/>
    <property type="match status" value="1"/>
</dbReference>
<dbReference type="GO" id="GO:0016787">
    <property type="term" value="F:hydrolase activity"/>
    <property type="evidence" value="ECO:0007669"/>
    <property type="project" value="UniProtKB-KW"/>
</dbReference>
<keyword evidence="12" id="KW-1185">Reference proteome</keyword>
<dbReference type="GO" id="GO:0005524">
    <property type="term" value="F:ATP binding"/>
    <property type="evidence" value="ECO:0007669"/>
    <property type="project" value="UniProtKB-KW"/>
</dbReference>
<evidence type="ECO:0000313" key="11">
    <source>
        <dbReference type="EMBL" id="MCV6823996.1"/>
    </source>
</evidence>
<dbReference type="EMBL" id="JAOYFC010000001">
    <property type="protein sequence ID" value="MCV6823996.1"/>
    <property type="molecule type" value="Genomic_DNA"/>
</dbReference>
<dbReference type="InterPro" id="IPR001650">
    <property type="entry name" value="Helicase_C-like"/>
</dbReference>
<dbReference type="CDD" id="cd18787">
    <property type="entry name" value="SF2_C_DEAD"/>
    <property type="match status" value="1"/>
</dbReference>
<feature type="domain" description="Helicase ATP-binding" evidence="8">
    <location>
        <begin position="32"/>
        <end position="207"/>
    </location>
</feature>
<dbReference type="SMART" id="SM00490">
    <property type="entry name" value="HELICc"/>
    <property type="match status" value="1"/>
</dbReference>
<sequence>MDFDMLGLTPRLVNKLEELGITEPTPIQTQAIPHAMNGRDVLGLAQTGTGKTAAFGLPLIHALSKDGGKPKPKHVAGLILAPTRELAKQIADSLEAFTKGSHLRVGLVVGGVGINRQIEFLRRGTHLLIATPGRLIDLLDRNAVSLSETRYLVLDEADQMLDLGFIHALRQIAPLLPKERQTLLFSATMPKQMQELSNSYLTNPVRVEVARSGQTAEKITQSVHFVAQPAKQSLLVELLAKHKDEMSLVFLRTKHGAEKLMKSLRAAGFAAGSIHGNKSQGQRDRAIKAFKEGEITVLVATDVAARGIDIQGVAYVYNYDLPNVPENYVHRIGRTARAGASGQAIAFCSSSEMGELRAIQKVIGNELDVASGRIWEVETAPNRGGRGGKRGGAGGGGKRRFGAGGGSNQGGKPRGQKRGAPKSGGQKQGAPKGGNRRRSGGSKRAAS</sequence>
<dbReference type="GO" id="GO:0003724">
    <property type="term" value="F:RNA helicase activity"/>
    <property type="evidence" value="ECO:0007669"/>
    <property type="project" value="InterPro"/>
</dbReference>
<comment type="caution">
    <text evidence="11">The sequence shown here is derived from an EMBL/GenBank/DDBJ whole genome shotgun (WGS) entry which is preliminary data.</text>
</comment>
<evidence type="ECO:0000256" key="6">
    <source>
        <dbReference type="PROSITE-ProRule" id="PRU00552"/>
    </source>
</evidence>
<dbReference type="RefSeq" id="WP_263952820.1">
    <property type="nucleotide sequence ID" value="NZ_JAOYFC010000001.1"/>
</dbReference>
<organism evidence="11 12">
    <name type="scientific">Halocynthiibacter halioticoli</name>
    <dbReference type="NCBI Taxonomy" id="2986804"/>
    <lineage>
        <taxon>Bacteria</taxon>
        <taxon>Pseudomonadati</taxon>
        <taxon>Pseudomonadota</taxon>
        <taxon>Alphaproteobacteria</taxon>
        <taxon>Rhodobacterales</taxon>
        <taxon>Paracoccaceae</taxon>
        <taxon>Halocynthiibacter</taxon>
    </lineage>
</organism>
<dbReference type="InterPro" id="IPR014001">
    <property type="entry name" value="Helicase_ATP-bd"/>
</dbReference>
<dbReference type="InterPro" id="IPR050079">
    <property type="entry name" value="DEAD_box_RNA_helicase"/>
</dbReference>
<evidence type="ECO:0000256" key="7">
    <source>
        <dbReference type="SAM" id="MobiDB-lite"/>
    </source>
</evidence>
<dbReference type="InterPro" id="IPR027417">
    <property type="entry name" value="P-loop_NTPase"/>
</dbReference>
<dbReference type="CDD" id="cd00268">
    <property type="entry name" value="DEADc"/>
    <property type="match status" value="1"/>
</dbReference>
<dbReference type="PROSITE" id="PS51195">
    <property type="entry name" value="Q_MOTIF"/>
    <property type="match status" value="1"/>
</dbReference>
<dbReference type="PANTHER" id="PTHR47959">
    <property type="entry name" value="ATP-DEPENDENT RNA HELICASE RHLE-RELATED"/>
    <property type="match status" value="1"/>
</dbReference>
<dbReference type="Proteomes" id="UP001208041">
    <property type="component" value="Unassembled WGS sequence"/>
</dbReference>
<evidence type="ECO:0000256" key="2">
    <source>
        <dbReference type="ARBA" id="ARBA00022801"/>
    </source>
</evidence>
<evidence type="ECO:0000256" key="1">
    <source>
        <dbReference type="ARBA" id="ARBA00022741"/>
    </source>
</evidence>
<dbReference type="Pfam" id="PF00270">
    <property type="entry name" value="DEAD"/>
    <property type="match status" value="1"/>
</dbReference>
<dbReference type="InterPro" id="IPR011545">
    <property type="entry name" value="DEAD/DEAH_box_helicase_dom"/>
</dbReference>
<feature type="short sequence motif" description="Q motif" evidence="6">
    <location>
        <begin position="1"/>
        <end position="29"/>
    </location>
</feature>
<dbReference type="AlphaFoldDB" id="A0AAE3J0P1"/>
<evidence type="ECO:0000256" key="4">
    <source>
        <dbReference type="ARBA" id="ARBA00022840"/>
    </source>
</evidence>
<keyword evidence="2" id="KW-0378">Hydrolase</keyword>
<evidence type="ECO:0000259" key="8">
    <source>
        <dbReference type="PROSITE" id="PS51192"/>
    </source>
</evidence>
<dbReference type="PROSITE" id="PS51194">
    <property type="entry name" value="HELICASE_CTER"/>
    <property type="match status" value="1"/>
</dbReference>
<dbReference type="PANTHER" id="PTHR47959:SF13">
    <property type="entry name" value="ATP-DEPENDENT RNA HELICASE RHLE"/>
    <property type="match status" value="1"/>
</dbReference>
<keyword evidence="1" id="KW-0547">Nucleotide-binding</keyword>
<comment type="similarity">
    <text evidence="5">Belongs to the DEAD box helicase family.</text>
</comment>
<feature type="compositionally biased region" description="Gly residues" evidence="7">
    <location>
        <begin position="390"/>
        <end position="413"/>
    </location>
</feature>
<evidence type="ECO:0000256" key="3">
    <source>
        <dbReference type="ARBA" id="ARBA00022806"/>
    </source>
</evidence>
<dbReference type="Gene3D" id="3.40.50.300">
    <property type="entry name" value="P-loop containing nucleotide triphosphate hydrolases"/>
    <property type="match status" value="2"/>
</dbReference>
<reference evidence="11" key="1">
    <citation type="submission" date="2022-10" db="EMBL/GenBank/DDBJ databases">
        <authorList>
            <person name="Yue Y."/>
        </authorList>
    </citation>
    <scope>NUCLEOTIDE SEQUENCE</scope>
    <source>
        <strain evidence="11">Z654</strain>
    </source>
</reference>
<proteinExistence type="inferred from homology"/>
<feature type="domain" description="Helicase C-terminal" evidence="9">
    <location>
        <begin position="234"/>
        <end position="378"/>
    </location>
</feature>
<dbReference type="InterPro" id="IPR044742">
    <property type="entry name" value="DEAD/DEAH_RhlB"/>
</dbReference>
<dbReference type="SUPFAM" id="SSF52540">
    <property type="entry name" value="P-loop containing nucleoside triphosphate hydrolases"/>
    <property type="match status" value="1"/>
</dbReference>
<accession>A0AAE3J0P1</accession>
<dbReference type="GO" id="GO:0003676">
    <property type="term" value="F:nucleic acid binding"/>
    <property type="evidence" value="ECO:0007669"/>
    <property type="project" value="InterPro"/>
</dbReference>
<feature type="region of interest" description="Disordered" evidence="7">
    <location>
        <begin position="379"/>
        <end position="447"/>
    </location>
</feature>
<gene>
    <name evidence="11" type="ORF">OH136_05450</name>
</gene>
<keyword evidence="4" id="KW-0067">ATP-binding</keyword>
<dbReference type="InterPro" id="IPR014014">
    <property type="entry name" value="RNA_helicase_DEAD_Q_motif"/>
</dbReference>
<dbReference type="PROSITE" id="PS51192">
    <property type="entry name" value="HELICASE_ATP_BIND_1"/>
    <property type="match status" value="1"/>
</dbReference>
<name>A0AAE3J0P1_9RHOB</name>